<keyword evidence="2" id="KW-1185">Reference proteome</keyword>
<dbReference type="AlphaFoldDB" id="A0A5M4B2H9"/>
<accession>A0A5M4B2H9</accession>
<gene>
    <name evidence="1" type="ORF">PbJCM13498_27200</name>
</gene>
<dbReference type="RefSeq" id="WP_025864547.1">
    <property type="nucleotide sequence ID" value="NZ_BLAX01000001.1"/>
</dbReference>
<dbReference type="PROSITE" id="PS51257">
    <property type="entry name" value="PROKAR_LIPOPROTEIN"/>
    <property type="match status" value="1"/>
</dbReference>
<dbReference type="Proteomes" id="UP000391834">
    <property type="component" value="Unassembled WGS sequence"/>
</dbReference>
<sequence>MNIKTALRLFGYLMFASLVMTSCEKEAIDPLSGIYTPATSYNLTTLSSQSKAKTSDGQYNIFSINVTDDSGNDLNMKFIASDYFLPASDFTPSETNVKNTYLIGTDGSTFDGTQISNGTLSVAFEDSVYTMSGILYLADESVIKVSSQFTIVYEQPQFAYTNTITVPATYGMAGTAIDGSQLNQLTVTNGTDTLAVFELITAEGATSLSGDYNVLDGSGSTMAIGDANSGYYVDMSWFGGEGVTTGGCYYISNSEAQYIRAGSVIHVDDSNGTLTISGSNLYIQDISTGSSFGNKTEMGNFSYTDVSLKGLTVTNVFSASAMDLSAYGGTGYDITLKISTDGVTAVSDGAGGFTFSGNGNYISLDFLRDDATLAAGTYNIVANESASTGDCVAGYPALYGDGLWGSVLGTVTDGTASDMAITGGTVEVSETDGIYSITVNATIGSGRVKATYSGAITIQ</sequence>
<comment type="caution">
    <text evidence="1">The sequence shown here is derived from an EMBL/GenBank/DDBJ whole genome shotgun (WGS) entry which is preliminary data.</text>
</comment>
<dbReference type="EMBL" id="BLAX01000001">
    <property type="protein sequence ID" value="GET33857.1"/>
    <property type="molecule type" value="Genomic_DNA"/>
</dbReference>
<reference evidence="1 2" key="1">
    <citation type="submission" date="2019-10" db="EMBL/GenBank/DDBJ databases">
        <title>Prolixibacter strains distinguished by the presence of nitrate reductase genes were adept at nitrate-dependent anaerobic corrosion of metallic iron and carbon steel.</title>
        <authorList>
            <person name="Iino T."/>
            <person name="Shono N."/>
            <person name="Ito K."/>
            <person name="Nakamura R."/>
            <person name="Sueoka K."/>
            <person name="Harayama S."/>
            <person name="Ohkuma M."/>
        </authorList>
    </citation>
    <scope>NUCLEOTIDE SEQUENCE [LARGE SCALE GENOMIC DNA]</scope>
    <source>
        <strain evidence="1 2">JCM 13498</strain>
    </source>
</reference>
<proteinExistence type="predicted"/>
<protein>
    <submittedName>
        <fullName evidence="1">Uncharacterized protein</fullName>
    </submittedName>
</protein>
<name>A0A5M4B2H9_9BACT</name>
<evidence type="ECO:0000313" key="2">
    <source>
        <dbReference type="Proteomes" id="UP000391834"/>
    </source>
</evidence>
<organism evidence="1 2">
    <name type="scientific">Prolixibacter bellariivorans</name>
    <dbReference type="NCBI Taxonomy" id="314319"/>
    <lineage>
        <taxon>Bacteria</taxon>
        <taxon>Pseudomonadati</taxon>
        <taxon>Bacteroidota</taxon>
        <taxon>Bacteroidia</taxon>
        <taxon>Marinilabiliales</taxon>
        <taxon>Prolixibacteraceae</taxon>
        <taxon>Prolixibacter</taxon>
    </lineage>
</organism>
<dbReference type="OrthoDB" id="1116194at2"/>
<evidence type="ECO:0000313" key="1">
    <source>
        <dbReference type="EMBL" id="GET33857.1"/>
    </source>
</evidence>